<dbReference type="EMBL" id="CAUYUJ010003276">
    <property type="protein sequence ID" value="CAK0804589.1"/>
    <property type="molecule type" value="Genomic_DNA"/>
</dbReference>
<name>A0ABN9QIG3_9DINO</name>
<gene>
    <name evidence="2" type="ORF">PCOR1329_LOCUS11345</name>
</gene>
<protein>
    <submittedName>
        <fullName evidence="2">Uncharacterized protein</fullName>
    </submittedName>
</protein>
<sequence>MAPKAKARGRAEQPQGRGPRGQERPALRPVRRLTKKTRCFWVVVRGEMELCQRAAQREAQSEKFQREKLLEEAEVRQLEEQIAAAEGDDQEGHGRRRGARHTPRPGR</sequence>
<feature type="compositionally biased region" description="Basic residues" evidence="1">
    <location>
        <begin position="94"/>
        <end position="107"/>
    </location>
</feature>
<feature type="region of interest" description="Disordered" evidence="1">
    <location>
        <begin position="79"/>
        <end position="107"/>
    </location>
</feature>
<evidence type="ECO:0000313" key="2">
    <source>
        <dbReference type="EMBL" id="CAK0804589.1"/>
    </source>
</evidence>
<reference evidence="2" key="1">
    <citation type="submission" date="2023-10" db="EMBL/GenBank/DDBJ databases">
        <authorList>
            <person name="Chen Y."/>
            <person name="Shah S."/>
            <person name="Dougan E. K."/>
            <person name="Thang M."/>
            <person name="Chan C."/>
        </authorList>
    </citation>
    <scope>NUCLEOTIDE SEQUENCE [LARGE SCALE GENOMIC DNA]</scope>
</reference>
<keyword evidence="3" id="KW-1185">Reference proteome</keyword>
<proteinExistence type="predicted"/>
<organism evidence="2 3">
    <name type="scientific">Prorocentrum cordatum</name>
    <dbReference type="NCBI Taxonomy" id="2364126"/>
    <lineage>
        <taxon>Eukaryota</taxon>
        <taxon>Sar</taxon>
        <taxon>Alveolata</taxon>
        <taxon>Dinophyceae</taxon>
        <taxon>Prorocentrales</taxon>
        <taxon>Prorocentraceae</taxon>
        <taxon>Prorocentrum</taxon>
    </lineage>
</organism>
<evidence type="ECO:0000256" key="1">
    <source>
        <dbReference type="SAM" id="MobiDB-lite"/>
    </source>
</evidence>
<dbReference type="Proteomes" id="UP001189429">
    <property type="component" value="Unassembled WGS sequence"/>
</dbReference>
<feature type="region of interest" description="Disordered" evidence="1">
    <location>
        <begin position="1"/>
        <end position="30"/>
    </location>
</feature>
<comment type="caution">
    <text evidence="2">The sequence shown here is derived from an EMBL/GenBank/DDBJ whole genome shotgun (WGS) entry which is preliminary data.</text>
</comment>
<evidence type="ECO:0000313" key="3">
    <source>
        <dbReference type="Proteomes" id="UP001189429"/>
    </source>
</evidence>
<accession>A0ABN9QIG3</accession>